<sequence>MIVCRDIADCRTAIAALRRDGCSIGFVPTMGFLHDGHMSLIARAQAGCDAVAVSIFVNPSQFGQAADLASYPRDEARDLALLEGAGVDVVFMPDTDTVYPPGDETIVETTRMANTLHGAVRPGHFRGVSTVVTRLFNIVQPDLAVFGEKDFQQLQVIRRMVRDLHVPVRIVGAPTVREADGLALSSRNVRLTPEDRAAAPVLHRALEAGQTRMQQEGATVAALRGAIETTVAQEPRAALAGLDLVHPDTLEALEGPLTGPVAVMIAAQFGEVLLIDQKVMTP</sequence>
<comment type="pathway">
    <text evidence="1 8">Cofactor biosynthesis; (R)-pantothenate biosynthesis; (R)-pantothenate from (R)-pantoate and beta-alanine: step 1/1.</text>
</comment>
<feature type="binding site" evidence="8">
    <location>
        <position position="176"/>
    </location>
    <ligand>
        <name>ATP</name>
        <dbReference type="ChEBI" id="CHEBI:30616"/>
    </ligand>
</feature>
<dbReference type="Gene3D" id="3.30.1300.10">
    <property type="entry name" value="Pantoate-beta-alanine ligase, C-terminal domain"/>
    <property type="match status" value="1"/>
</dbReference>
<dbReference type="GO" id="GO:0005829">
    <property type="term" value="C:cytosol"/>
    <property type="evidence" value="ECO:0007669"/>
    <property type="project" value="TreeGrafter"/>
</dbReference>
<comment type="caution">
    <text evidence="9">The sequence shown here is derived from an EMBL/GenBank/DDBJ whole genome shotgun (WGS) entry which is preliminary data.</text>
</comment>
<dbReference type="GO" id="GO:0004592">
    <property type="term" value="F:pantoate-beta-alanine ligase activity"/>
    <property type="evidence" value="ECO:0007669"/>
    <property type="project" value="UniProtKB-UniRule"/>
</dbReference>
<feature type="binding site" evidence="8">
    <location>
        <position position="153"/>
    </location>
    <ligand>
        <name>(R)-pantoate</name>
        <dbReference type="ChEBI" id="CHEBI:15980"/>
    </ligand>
</feature>
<keyword evidence="3 8" id="KW-0436">Ligase</keyword>
<evidence type="ECO:0000313" key="10">
    <source>
        <dbReference type="Proteomes" id="UP000483078"/>
    </source>
</evidence>
<dbReference type="NCBIfam" id="TIGR00018">
    <property type="entry name" value="panC"/>
    <property type="match status" value="1"/>
</dbReference>
<evidence type="ECO:0000256" key="2">
    <source>
        <dbReference type="ARBA" id="ARBA00009256"/>
    </source>
</evidence>
<organism evidence="9 10">
    <name type="scientific">Sediminimonas qiaohouensis</name>
    <dbReference type="NCBI Taxonomy" id="552061"/>
    <lineage>
        <taxon>Bacteria</taxon>
        <taxon>Pseudomonadati</taxon>
        <taxon>Pseudomonadota</taxon>
        <taxon>Alphaproteobacteria</taxon>
        <taxon>Rhodobacterales</taxon>
        <taxon>Roseobacteraceae</taxon>
        <taxon>Sediminimonas</taxon>
    </lineage>
</organism>
<keyword evidence="5 8" id="KW-0547">Nucleotide-binding</keyword>
<feature type="active site" description="Proton donor" evidence="8">
    <location>
        <position position="37"/>
    </location>
</feature>
<dbReference type="EMBL" id="VENJ01000002">
    <property type="protein sequence ID" value="MTJ03183.1"/>
    <property type="molecule type" value="Genomic_DNA"/>
</dbReference>
<keyword evidence="6 8" id="KW-0067">ATP-binding</keyword>
<dbReference type="InterPro" id="IPR003721">
    <property type="entry name" value="Pantoate_ligase"/>
</dbReference>
<dbReference type="EC" id="6.3.2.1" evidence="8"/>
<dbReference type="SUPFAM" id="SSF52374">
    <property type="entry name" value="Nucleotidylyl transferase"/>
    <property type="match status" value="1"/>
</dbReference>
<evidence type="ECO:0000256" key="5">
    <source>
        <dbReference type="ARBA" id="ARBA00022741"/>
    </source>
</evidence>
<gene>
    <name evidence="8" type="primary">panC</name>
    <name evidence="9" type="ORF">FH759_00635</name>
</gene>
<dbReference type="PANTHER" id="PTHR21299">
    <property type="entry name" value="CYTIDYLATE KINASE/PANTOATE-BETA-ALANINE LIGASE"/>
    <property type="match status" value="1"/>
</dbReference>
<evidence type="ECO:0000256" key="8">
    <source>
        <dbReference type="HAMAP-Rule" id="MF_00158"/>
    </source>
</evidence>
<evidence type="ECO:0000313" key="9">
    <source>
        <dbReference type="EMBL" id="MTJ03183.1"/>
    </source>
</evidence>
<dbReference type="InterPro" id="IPR042176">
    <property type="entry name" value="Pantoate_ligase_C"/>
</dbReference>
<dbReference type="CDD" id="cd00560">
    <property type="entry name" value="PanC"/>
    <property type="match status" value="1"/>
</dbReference>
<dbReference type="InterPro" id="IPR014729">
    <property type="entry name" value="Rossmann-like_a/b/a_fold"/>
</dbReference>
<evidence type="ECO:0000256" key="6">
    <source>
        <dbReference type="ARBA" id="ARBA00022840"/>
    </source>
</evidence>
<feature type="binding site" evidence="8">
    <location>
        <position position="61"/>
    </location>
    <ligand>
        <name>beta-alanine</name>
        <dbReference type="ChEBI" id="CHEBI:57966"/>
    </ligand>
</feature>
<name>A0A7C9HK65_9RHOB</name>
<feature type="binding site" evidence="8">
    <location>
        <position position="61"/>
    </location>
    <ligand>
        <name>(R)-pantoate</name>
        <dbReference type="ChEBI" id="CHEBI:15980"/>
    </ligand>
</feature>
<dbReference type="Pfam" id="PF02569">
    <property type="entry name" value="Pantoate_ligase"/>
    <property type="match status" value="1"/>
</dbReference>
<dbReference type="GO" id="GO:0005524">
    <property type="term" value="F:ATP binding"/>
    <property type="evidence" value="ECO:0007669"/>
    <property type="project" value="UniProtKB-KW"/>
</dbReference>
<comment type="subunit">
    <text evidence="8">Homodimer.</text>
</comment>
<dbReference type="Gene3D" id="3.40.50.620">
    <property type="entry name" value="HUPs"/>
    <property type="match status" value="1"/>
</dbReference>
<dbReference type="HAMAP" id="MF_00158">
    <property type="entry name" value="PanC"/>
    <property type="match status" value="1"/>
</dbReference>
<feature type="binding site" evidence="8">
    <location>
        <begin position="147"/>
        <end position="150"/>
    </location>
    <ligand>
        <name>ATP</name>
        <dbReference type="ChEBI" id="CHEBI:30616"/>
    </ligand>
</feature>
<comment type="subcellular location">
    <subcellularLocation>
        <location evidence="8">Cytoplasm</location>
    </subcellularLocation>
</comment>
<dbReference type="RefSeq" id="WP_273247625.1">
    <property type="nucleotide sequence ID" value="NZ_VENJ01000002.1"/>
</dbReference>
<comment type="miscellaneous">
    <text evidence="8">The reaction proceeds by a bi uni uni bi ping pong mechanism.</text>
</comment>
<evidence type="ECO:0000256" key="7">
    <source>
        <dbReference type="ARBA" id="ARBA00048258"/>
    </source>
</evidence>
<keyword evidence="8" id="KW-0963">Cytoplasm</keyword>
<evidence type="ECO:0000256" key="1">
    <source>
        <dbReference type="ARBA" id="ARBA00004990"/>
    </source>
</evidence>
<comment type="similarity">
    <text evidence="2 8">Belongs to the pantothenate synthetase family.</text>
</comment>
<reference evidence="9 10" key="1">
    <citation type="submission" date="2019-06" db="EMBL/GenBank/DDBJ databases">
        <title>Enrichment of Autotrophic Halophilic Microorganisms from Red Sea Brine Pool Using Microbial Electrosynthesis System.</title>
        <authorList>
            <person name="Alqahtani M.F."/>
            <person name="Bajracharya S."/>
            <person name="Katuri K.P."/>
            <person name="Ali M."/>
            <person name="Saikaly P.E."/>
        </authorList>
    </citation>
    <scope>NUCLEOTIDE SEQUENCE [LARGE SCALE GENOMIC DNA]</scope>
    <source>
        <strain evidence="9">MES6</strain>
    </source>
</reference>
<evidence type="ECO:0000256" key="3">
    <source>
        <dbReference type="ARBA" id="ARBA00022598"/>
    </source>
</evidence>
<dbReference type="PANTHER" id="PTHR21299:SF1">
    <property type="entry name" value="PANTOATE--BETA-ALANINE LIGASE"/>
    <property type="match status" value="1"/>
</dbReference>
<keyword evidence="4 8" id="KW-0566">Pantothenate biosynthesis</keyword>
<dbReference type="UniPathway" id="UPA00028">
    <property type="reaction ID" value="UER00005"/>
</dbReference>
<feature type="binding site" evidence="8">
    <location>
        <begin position="30"/>
        <end position="37"/>
    </location>
    <ligand>
        <name>ATP</name>
        <dbReference type="ChEBI" id="CHEBI:30616"/>
    </ligand>
</feature>
<dbReference type="GO" id="GO:0015940">
    <property type="term" value="P:pantothenate biosynthetic process"/>
    <property type="evidence" value="ECO:0007669"/>
    <property type="project" value="UniProtKB-UniRule"/>
</dbReference>
<comment type="catalytic activity">
    <reaction evidence="7 8">
        <text>(R)-pantoate + beta-alanine + ATP = (R)-pantothenate + AMP + diphosphate + H(+)</text>
        <dbReference type="Rhea" id="RHEA:10912"/>
        <dbReference type="ChEBI" id="CHEBI:15378"/>
        <dbReference type="ChEBI" id="CHEBI:15980"/>
        <dbReference type="ChEBI" id="CHEBI:29032"/>
        <dbReference type="ChEBI" id="CHEBI:30616"/>
        <dbReference type="ChEBI" id="CHEBI:33019"/>
        <dbReference type="ChEBI" id="CHEBI:57966"/>
        <dbReference type="ChEBI" id="CHEBI:456215"/>
        <dbReference type="EC" id="6.3.2.1"/>
    </reaction>
</comment>
<dbReference type="AlphaFoldDB" id="A0A7C9HK65"/>
<feature type="binding site" evidence="8">
    <location>
        <begin position="184"/>
        <end position="187"/>
    </location>
    <ligand>
        <name>ATP</name>
        <dbReference type="ChEBI" id="CHEBI:30616"/>
    </ligand>
</feature>
<accession>A0A7C9HK65</accession>
<protein>
    <recommendedName>
        <fullName evidence="8">Pantothenate synthetase</fullName>
        <shortName evidence="8">PS</shortName>
        <ecNumber evidence="8">6.3.2.1</ecNumber>
    </recommendedName>
    <alternativeName>
        <fullName evidence="8">Pantoate--beta-alanine ligase</fullName>
    </alternativeName>
    <alternativeName>
        <fullName evidence="8">Pantoate-activating enzyme</fullName>
    </alternativeName>
</protein>
<comment type="function">
    <text evidence="8">Catalyzes the condensation of pantoate with beta-alanine in an ATP-dependent reaction via a pantoyl-adenylate intermediate.</text>
</comment>
<dbReference type="Proteomes" id="UP000483078">
    <property type="component" value="Unassembled WGS sequence"/>
</dbReference>
<proteinExistence type="inferred from homology"/>
<dbReference type="FunFam" id="3.40.50.620:FF:000013">
    <property type="entry name" value="Pantothenate synthetase"/>
    <property type="match status" value="1"/>
</dbReference>
<evidence type="ECO:0000256" key="4">
    <source>
        <dbReference type="ARBA" id="ARBA00022655"/>
    </source>
</evidence>